<name>A0A2P6QTJ4_ROSCH</name>
<evidence type="ECO:0000313" key="2">
    <source>
        <dbReference type="Proteomes" id="UP000238479"/>
    </source>
</evidence>
<organism evidence="1 2">
    <name type="scientific">Rosa chinensis</name>
    <name type="common">China rose</name>
    <dbReference type="NCBI Taxonomy" id="74649"/>
    <lineage>
        <taxon>Eukaryota</taxon>
        <taxon>Viridiplantae</taxon>
        <taxon>Streptophyta</taxon>
        <taxon>Embryophyta</taxon>
        <taxon>Tracheophyta</taxon>
        <taxon>Spermatophyta</taxon>
        <taxon>Magnoliopsida</taxon>
        <taxon>eudicotyledons</taxon>
        <taxon>Gunneridae</taxon>
        <taxon>Pentapetalae</taxon>
        <taxon>rosids</taxon>
        <taxon>fabids</taxon>
        <taxon>Rosales</taxon>
        <taxon>Rosaceae</taxon>
        <taxon>Rosoideae</taxon>
        <taxon>Rosoideae incertae sedis</taxon>
        <taxon>Rosa</taxon>
    </lineage>
</organism>
<proteinExistence type="predicted"/>
<keyword evidence="2" id="KW-1185">Reference proteome</keyword>
<comment type="caution">
    <text evidence="1">The sequence shown here is derived from an EMBL/GenBank/DDBJ whole genome shotgun (WGS) entry which is preliminary data.</text>
</comment>
<accession>A0A2P6QTJ4</accession>
<gene>
    <name evidence="1" type="ORF">RchiOBHm_Chr4g0403381</name>
</gene>
<evidence type="ECO:0000313" key="1">
    <source>
        <dbReference type="EMBL" id="PRQ37511.1"/>
    </source>
</evidence>
<sequence>MFSCGGIRSYQEVDNCTIIAAAHLKRNKSPPKSKLDCHWCSSQALTKLTVHPQNHSGALAWLKD</sequence>
<dbReference type="Gramene" id="PRQ37511">
    <property type="protein sequence ID" value="PRQ37511"/>
    <property type="gene ID" value="RchiOBHm_Chr4g0403381"/>
</dbReference>
<protein>
    <submittedName>
        <fullName evidence="1">Uncharacterized protein</fullName>
    </submittedName>
</protein>
<reference evidence="1 2" key="1">
    <citation type="journal article" date="2018" name="Nat. Genet.">
        <title>The Rosa genome provides new insights in the design of modern roses.</title>
        <authorList>
            <person name="Bendahmane M."/>
        </authorList>
    </citation>
    <scope>NUCLEOTIDE SEQUENCE [LARGE SCALE GENOMIC DNA]</scope>
    <source>
        <strain evidence="2">cv. Old Blush</strain>
    </source>
</reference>
<dbReference type="EMBL" id="PDCK01000042">
    <property type="protein sequence ID" value="PRQ37511.1"/>
    <property type="molecule type" value="Genomic_DNA"/>
</dbReference>
<dbReference type="Proteomes" id="UP000238479">
    <property type="component" value="Chromosome 4"/>
</dbReference>
<dbReference type="AlphaFoldDB" id="A0A2P6QTJ4"/>